<proteinExistence type="predicted"/>
<dbReference type="Proteomes" id="UP001203852">
    <property type="component" value="Unassembled WGS sequence"/>
</dbReference>
<keyword evidence="3" id="KW-1185">Reference proteome</keyword>
<name>A0AAN6E478_9EURO</name>
<comment type="caution">
    <text evidence="2">The sequence shown here is derived from an EMBL/GenBank/DDBJ whole genome shotgun (WGS) entry which is preliminary data.</text>
</comment>
<organism evidence="2 3">
    <name type="scientific">Exophiala viscosa</name>
    <dbReference type="NCBI Taxonomy" id="2486360"/>
    <lineage>
        <taxon>Eukaryota</taxon>
        <taxon>Fungi</taxon>
        <taxon>Dikarya</taxon>
        <taxon>Ascomycota</taxon>
        <taxon>Pezizomycotina</taxon>
        <taxon>Eurotiomycetes</taxon>
        <taxon>Chaetothyriomycetidae</taxon>
        <taxon>Chaetothyriales</taxon>
        <taxon>Herpotrichiellaceae</taxon>
        <taxon>Exophiala</taxon>
    </lineage>
</organism>
<evidence type="ECO:0000313" key="2">
    <source>
        <dbReference type="EMBL" id="KAI1616847.1"/>
    </source>
</evidence>
<dbReference type="AlphaFoldDB" id="A0AAN6E478"/>
<evidence type="ECO:0000256" key="1">
    <source>
        <dbReference type="SAM" id="MobiDB-lite"/>
    </source>
</evidence>
<dbReference type="EMBL" id="MU404351">
    <property type="protein sequence ID" value="KAI1616847.1"/>
    <property type="molecule type" value="Genomic_DNA"/>
</dbReference>
<sequence length="182" mass="21198">MDDGVSKNPTMPTMRSVSEPQRTNSMTDNIKSMFSNLKKAASVGGNSKPYNADPLAMDDDPLPDCPRILEGRLNQHLGQLDRLRRAVKWRNKEIKEVYDEAAYERRVNPNGTTLVNQMMAEIEFLRANRNNYARFVEAQHYQIQRIADKRAEIDKKQGQECTVYEMYMSLKRRDEWAELFSF</sequence>
<reference evidence="2" key="1">
    <citation type="journal article" date="2022" name="bioRxiv">
        <title>Deciphering the potential niche of two novel black yeast fungi from a biological soil crust based on their genomes, phenotypes, and melanin regulation.</title>
        <authorList>
            <consortium name="DOE Joint Genome Institute"/>
            <person name="Carr E.C."/>
            <person name="Barton Q."/>
            <person name="Grambo S."/>
            <person name="Sullivan M."/>
            <person name="Renfro C.M."/>
            <person name="Kuo A."/>
            <person name="Pangilinan J."/>
            <person name="Lipzen A."/>
            <person name="Keymanesh K."/>
            <person name="Savage E."/>
            <person name="Barry K."/>
            <person name="Grigoriev I.V."/>
            <person name="Riekhof W.R."/>
            <person name="Harris S.S."/>
        </authorList>
    </citation>
    <scope>NUCLEOTIDE SEQUENCE</scope>
    <source>
        <strain evidence="2">JF 03-4F</strain>
    </source>
</reference>
<feature type="compositionally biased region" description="Polar residues" evidence="1">
    <location>
        <begin position="7"/>
        <end position="26"/>
    </location>
</feature>
<protein>
    <submittedName>
        <fullName evidence="2">Uncharacterized protein</fullName>
    </submittedName>
</protein>
<evidence type="ECO:0000313" key="3">
    <source>
        <dbReference type="Proteomes" id="UP001203852"/>
    </source>
</evidence>
<feature type="region of interest" description="Disordered" evidence="1">
    <location>
        <begin position="1"/>
        <end position="26"/>
    </location>
</feature>
<accession>A0AAN6E478</accession>
<gene>
    <name evidence="2" type="ORF">EDD36DRAFT_147576</name>
</gene>